<reference evidence="2 3" key="1">
    <citation type="submission" date="2021-03" db="EMBL/GenBank/DDBJ databases">
        <title>Sequencing the genomes of 1000 actinobacteria strains.</title>
        <authorList>
            <person name="Klenk H.-P."/>
        </authorList>
    </citation>
    <scope>NUCLEOTIDE SEQUENCE [LARGE SCALE GENOMIC DNA]</scope>
    <source>
        <strain evidence="2 3">DSM 46670</strain>
    </source>
</reference>
<sequence>MRKIVVRGEDFALAEHRDGDRQWLSDNSDGAFDVDRDGREVPVQFPIHRLVVTTPDGKELLGQVSWHPVMYGPSYGCMAWNFGYTFLPRNRGKGLGTEVLRALVRHLFDTTDVDRIEGSTDVTNVRAQRSMEKAGFTREGILRGAQLRKGKRHDLVAYSILRTDR</sequence>
<dbReference type="Pfam" id="PF13302">
    <property type="entry name" value="Acetyltransf_3"/>
    <property type="match status" value="1"/>
</dbReference>
<dbReference type="InterPro" id="IPR000182">
    <property type="entry name" value="GNAT_dom"/>
</dbReference>
<dbReference type="InterPro" id="IPR051908">
    <property type="entry name" value="Ribosomal_N-acetyltransferase"/>
</dbReference>
<dbReference type="Proteomes" id="UP001519332">
    <property type="component" value="Unassembled WGS sequence"/>
</dbReference>
<dbReference type="PANTHER" id="PTHR43441">
    <property type="entry name" value="RIBOSOMAL-PROTEIN-SERINE ACETYLTRANSFERASE"/>
    <property type="match status" value="1"/>
</dbReference>
<evidence type="ECO:0000259" key="1">
    <source>
        <dbReference type="PROSITE" id="PS51186"/>
    </source>
</evidence>
<organism evidence="2 3">
    <name type="scientific">Kibdelosporangium banguiense</name>
    <dbReference type="NCBI Taxonomy" id="1365924"/>
    <lineage>
        <taxon>Bacteria</taxon>
        <taxon>Bacillati</taxon>
        <taxon>Actinomycetota</taxon>
        <taxon>Actinomycetes</taxon>
        <taxon>Pseudonocardiales</taxon>
        <taxon>Pseudonocardiaceae</taxon>
        <taxon>Kibdelosporangium</taxon>
    </lineage>
</organism>
<proteinExistence type="predicted"/>
<comment type="caution">
    <text evidence="2">The sequence shown here is derived from an EMBL/GenBank/DDBJ whole genome shotgun (WGS) entry which is preliminary data.</text>
</comment>
<dbReference type="SUPFAM" id="SSF55729">
    <property type="entry name" value="Acyl-CoA N-acyltransferases (Nat)"/>
    <property type="match status" value="1"/>
</dbReference>
<gene>
    <name evidence="2" type="ORF">JOF56_002938</name>
</gene>
<dbReference type="Gene3D" id="3.40.630.30">
    <property type="match status" value="1"/>
</dbReference>
<dbReference type="RefSeq" id="WP_209638072.1">
    <property type="nucleotide sequence ID" value="NZ_JAGINW010000001.1"/>
</dbReference>
<dbReference type="InterPro" id="IPR016181">
    <property type="entry name" value="Acyl_CoA_acyltransferase"/>
</dbReference>
<feature type="domain" description="N-acetyltransferase" evidence="1">
    <location>
        <begin position="4"/>
        <end position="165"/>
    </location>
</feature>
<evidence type="ECO:0000313" key="3">
    <source>
        <dbReference type="Proteomes" id="UP001519332"/>
    </source>
</evidence>
<protein>
    <submittedName>
        <fullName evidence="2">GNAT superfamily N-acetyltransferase</fullName>
    </submittedName>
</protein>
<dbReference type="PANTHER" id="PTHR43441:SF6">
    <property type="entry name" value="N-ACETYLTRANSFERASE DOMAIN-CONTAINING PROTEIN"/>
    <property type="match status" value="1"/>
</dbReference>
<keyword evidence="3" id="KW-1185">Reference proteome</keyword>
<accession>A0ABS4TFA8</accession>
<dbReference type="EMBL" id="JAGINW010000001">
    <property type="protein sequence ID" value="MBP2322553.1"/>
    <property type="molecule type" value="Genomic_DNA"/>
</dbReference>
<name>A0ABS4TFA8_9PSEU</name>
<evidence type="ECO:0000313" key="2">
    <source>
        <dbReference type="EMBL" id="MBP2322553.1"/>
    </source>
</evidence>
<dbReference type="PROSITE" id="PS51186">
    <property type="entry name" value="GNAT"/>
    <property type="match status" value="1"/>
</dbReference>